<feature type="transmembrane region" description="Helical" evidence="1">
    <location>
        <begin position="141"/>
        <end position="157"/>
    </location>
</feature>
<proteinExistence type="predicted"/>
<accession>A0A810QBU2</accession>
<keyword evidence="1" id="KW-1133">Transmembrane helix</keyword>
<dbReference type="InterPro" id="IPR049713">
    <property type="entry name" value="Pr6Pr-like"/>
</dbReference>
<dbReference type="RefSeq" id="WP_213540636.1">
    <property type="nucleotide sequence ID" value="NZ_AP023418.1"/>
</dbReference>
<keyword evidence="1" id="KW-0472">Membrane</keyword>
<feature type="transmembrane region" description="Helical" evidence="1">
    <location>
        <begin position="103"/>
        <end position="129"/>
    </location>
</feature>
<feature type="transmembrane region" description="Helical" evidence="1">
    <location>
        <begin position="37"/>
        <end position="59"/>
    </location>
</feature>
<feature type="transmembrane region" description="Helical" evidence="1">
    <location>
        <begin position="187"/>
        <end position="208"/>
    </location>
</feature>
<evidence type="ECO:0000256" key="1">
    <source>
        <dbReference type="SAM" id="Phobius"/>
    </source>
</evidence>
<protein>
    <recommendedName>
        <fullName evidence="4">Pr6Pr family membrane protein</fullName>
    </recommendedName>
</protein>
<feature type="transmembrane region" description="Helical" evidence="1">
    <location>
        <begin position="6"/>
        <end position="25"/>
    </location>
</feature>
<sequence>MVLRLSAWGIFLLGAVGLLIYSTLLQTGHIRAGMFCFYTNLSNLLVLVYELALAIAAGLPHSAALRLLTGSTLSFSMALCILVTHLVYQFVLVPDAKRNGKRFADFGASFGNLCVHYLTPLLVVAQWLLLADKSSLGWRSALWWLTLPLAYFAFAMLRGRSGKPIGHTHLVYPYPFLDLPRLGWRKFTGYVMGMLLSFFLLGYGMMWLGRLVGTPLA</sequence>
<keyword evidence="1" id="KW-0812">Transmembrane</keyword>
<evidence type="ECO:0000313" key="2">
    <source>
        <dbReference type="EMBL" id="BCK82013.1"/>
    </source>
</evidence>
<organism evidence="2 3">
    <name type="scientific">Vescimonas coprocola</name>
    <dbReference type="NCBI Taxonomy" id="2714355"/>
    <lineage>
        <taxon>Bacteria</taxon>
        <taxon>Bacillati</taxon>
        <taxon>Bacillota</taxon>
        <taxon>Clostridia</taxon>
        <taxon>Eubacteriales</taxon>
        <taxon>Oscillospiraceae</taxon>
        <taxon>Vescimonas</taxon>
    </lineage>
</organism>
<keyword evidence="3" id="KW-1185">Reference proteome</keyword>
<dbReference type="Proteomes" id="UP000681035">
    <property type="component" value="Chromosome"/>
</dbReference>
<gene>
    <name evidence="2" type="ORF">MM50RIKEN_17760</name>
</gene>
<dbReference type="EMBL" id="AP023418">
    <property type="protein sequence ID" value="BCK82013.1"/>
    <property type="molecule type" value="Genomic_DNA"/>
</dbReference>
<evidence type="ECO:0008006" key="4">
    <source>
        <dbReference type="Google" id="ProtNLM"/>
    </source>
</evidence>
<dbReference type="NCBIfam" id="NF038065">
    <property type="entry name" value="Pr6Pr"/>
    <property type="match status" value="1"/>
</dbReference>
<dbReference type="KEGG" id="vcop:MM50RIKEN_17760"/>
<name>A0A810QBU2_9FIRM</name>
<reference evidence="2" key="1">
    <citation type="submission" date="2020-09" db="EMBL/GenBank/DDBJ databases">
        <title>New species isolated from human feces.</title>
        <authorList>
            <person name="Kitahara M."/>
            <person name="Shigeno Y."/>
            <person name="Shime M."/>
            <person name="Matsumoto Y."/>
            <person name="Nakamura S."/>
            <person name="Motooka D."/>
            <person name="Fukuoka S."/>
            <person name="Nishikawa H."/>
            <person name="Benno Y."/>
        </authorList>
    </citation>
    <scope>NUCLEOTIDE SEQUENCE</scope>
    <source>
        <strain evidence="2">MM50</strain>
    </source>
</reference>
<feature type="transmembrane region" description="Helical" evidence="1">
    <location>
        <begin position="71"/>
        <end position="91"/>
    </location>
</feature>
<dbReference type="AlphaFoldDB" id="A0A810QBU2"/>
<evidence type="ECO:0000313" key="3">
    <source>
        <dbReference type="Proteomes" id="UP000681035"/>
    </source>
</evidence>